<dbReference type="Gene3D" id="1.20.1250.20">
    <property type="entry name" value="MFS general substrate transporter like domains"/>
    <property type="match status" value="2"/>
</dbReference>
<dbReference type="RefSeq" id="WP_241995573.1">
    <property type="nucleotide sequence ID" value="NZ_SLWR01000002.1"/>
</dbReference>
<feature type="transmembrane region" description="Helical" evidence="11">
    <location>
        <begin position="49"/>
        <end position="71"/>
    </location>
</feature>
<feature type="transmembrane region" description="Helical" evidence="11">
    <location>
        <begin position="12"/>
        <end position="37"/>
    </location>
</feature>
<feature type="domain" description="Major facilitator superfamily (MFS) profile" evidence="12">
    <location>
        <begin position="10"/>
        <end position="419"/>
    </location>
</feature>
<keyword evidence="3" id="KW-0813">Transport</keyword>
<accession>A0A4R2J242</accession>
<protein>
    <recommendedName>
        <fullName evidence="10">Putative proline/betaine transporter</fullName>
    </recommendedName>
</protein>
<dbReference type="PANTHER" id="PTHR43045">
    <property type="entry name" value="SHIKIMATE TRANSPORTER"/>
    <property type="match status" value="1"/>
</dbReference>
<evidence type="ECO:0000259" key="12">
    <source>
        <dbReference type="PROSITE" id="PS50850"/>
    </source>
</evidence>
<evidence type="ECO:0000256" key="6">
    <source>
        <dbReference type="ARBA" id="ARBA00022847"/>
    </source>
</evidence>
<evidence type="ECO:0000256" key="2">
    <source>
        <dbReference type="ARBA" id="ARBA00008240"/>
    </source>
</evidence>
<dbReference type="SUPFAM" id="SSF103473">
    <property type="entry name" value="MFS general substrate transporter"/>
    <property type="match status" value="1"/>
</dbReference>
<reference evidence="13 14" key="1">
    <citation type="journal article" date="2015" name="Stand. Genomic Sci.">
        <title>Genomic Encyclopedia of Bacterial and Archaeal Type Strains, Phase III: the genomes of soil and plant-associated and newly described type strains.</title>
        <authorList>
            <person name="Whitman W.B."/>
            <person name="Woyke T."/>
            <person name="Klenk H.P."/>
            <person name="Zhou Y."/>
            <person name="Lilburn T.G."/>
            <person name="Beck B.J."/>
            <person name="De Vos P."/>
            <person name="Vandamme P."/>
            <person name="Eisen J.A."/>
            <person name="Garrity G."/>
            <person name="Hugenholtz P."/>
            <person name="Kyrpides N.C."/>
        </authorList>
    </citation>
    <scope>NUCLEOTIDE SEQUENCE [LARGE SCALE GENOMIC DNA]</scope>
    <source>
        <strain evidence="13 14">VKM Ac-2541</strain>
    </source>
</reference>
<organism evidence="13 14">
    <name type="scientific">Kribbella antiqua</name>
    <dbReference type="NCBI Taxonomy" id="2512217"/>
    <lineage>
        <taxon>Bacteria</taxon>
        <taxon>Bacillati</taxon>
        <taxon>Actinomycetota</taxon>
        <taxon>Actinomycetes</taxon>
        <taxon>Propionibacteriales</taxon>
        <taxon>Kribbellaceae</taxon>
        <taxon>Kribbella</taxon>
    </lineage>
</organism>
<keyword evidence="5 11" id="KW-0812">Transmembrane</keyword>
<dbReference type="FunFam" id="1.20.1250.20:FF:000001">
    <property type="entry name" value="Dicarboxylate MFS transporter"/>
    <property type="match status" value="1"/>
</dbReference>
<dbReference type="PROSITE" id="PS50850">
    <property type="entry name" value="MFS"/>
    <property type="match status" value="1"/>
</dbReference>
<keyword evidence="6" id="KW-0769">Symport</keyword>
<feature type="transmembrane region" description="Helical" evidence="11">
    <location>
        <begin position="327"/>
        <end position="351"/>
    </location>
</feature>
<gene>
    <name evidence="13" type="ORF">EV646_102453</name>
</gene>
<evidence type="ECO:0000256" key="7">
    <source>
        <dbReference type="ARBA" id="ARBA00022989"/>
    </source>
</evidence>
<comment type="caution">
    <text evidence="13">The sequence shown here is derived from an EMBL/GenBank/DDBJ whole genome shotgun (WGS) entry which is preliminary data.</text>
</comment>
<comment type="similarity">
    <text evidence="2">Belongs to the major facilitator superfamily. Metabolite:H+ Symporter (MHS) family (TC 2.A.1.6) family.</text>
</comment>
<feature type="transmembrane region" description="Helical" evidence="11">
    <location>
        <begin position="363"/>
        <end position="386"/>
    </location>
</feature>
<feature type="transmembrane region" description="Helical" evidence="11">
    <location>
        <begin position="392"/>
        <end position="412"/>
    </location>
</feature>
<evidence type="ECO:0000256" key="11">
    <source>
        <dbReference type="SAM" id="Phobius"/>
    </source>
</evidence>
<evidence type="ECO:0000256" key="8">
    <source>
        <dbReference type="ARBA" id="ARBA00023136"/>
    </source>
</evidence>
<dbReference type="AlphaFoldDB" id="A0A4R2J242"/>
<feature type="transmembrane region" description="Helical" evidence="11">
    <location>
        <begin position="235"/>
        <end position="258"/>
    </location>
</feature>
<keyword evidence="4" id="KW-1003">Cell membrane</keyword>
<evidence type="ECO:0000313" key="14">
    <source>
        <dbReference type="Proteomes" id="UP000295573"/>
    </source>
</evidence>
<dbReference type="PANTHER" id="PTHR43045:SF1">
    <property type="entry name" value="SHIKIMATE TRANSPORTER"/>
    <property type="match status" value="1"/>
</dbReference>
<feature type="transmembrane region" description="Helical" evidence="11">
    <location>
        <begin position="301"/>
        <end position="321"/>
    </location>
</feature>
<dbReference type="InterPro" id="IPR011701">
    <property type="entry name" value="MFS"/>
</dbReference>
<keyword evidence="8 11" id="KW-0472">Membrane</keyword>
<comment type="function">
    <text evidence="9">May be a proton symporter involved in the uptake of osmolytes such as proline and glycine betaine.</text>
</comment>
<evidence type="ECO:0000313" key="13">
    <source>
        <dbReference type="EMBL" id="TCO50379.1"/>
    </source>
</evidence>
<dbReference type="InterPro" id="IPR036259">
    <property type="entry name" value="MFS_trans_sf"/>
</dbReference>
<dbReference type="CDD" id="cd17369">
    <property type="entry name" value="MFS_ShiA_like"/>
    <property type="match status" value="1"/>
</dbReference>
<evidence type="ECO:0000256" key="4">
    <source>
        <dbReference type="ARBA" id="ARBA00022475"/>
    </source>
</evidence>
<evidence type="ECO:0000256" key="5">
    <source>
        <dbReference type="ARBA" id="ARBA00022692"/>
    </source>
</evidence>
<dbReference type="EMBL" id="SLWR01000002">
    <property type="protein sequence ID" value="TCO50379.1"/>
    <property type="molecule type" value="Genomic_DNA"/>
</dbReference>
<dbReference type="GO" id="GO:0005886">
    <property type="term" value="C:plasma membrane"/>
    <property type="evidence" value="ECO:0007669"/>
    <property type="project" value="UniProtKB-SubCell"/>
</dbReference>
<keyword evidence="7 11" id="KW-1133">Transmembrane helix</keyword>
<dbReference type="GO" id="GO:0015293">
    <property type="term" value="F:symporter activity"/>
    <property type="evidence" value="ECO:0007669"/>
    <property type="project" value="UniProtKB-KW"/>
</dbReference>
<proteinExistence type="inferred from homology"/>
<evidence type="ECO:0000256" key="9">
    <source>
        <dbReference type="ARBA" id="ARBA00037295"/>
    </source>
</evidence>
<feature type="transmembrane region" description="Helical" evidence="11">
    <location>
        <begin position="83"/>
        <end position="104"/>
    </location>
</feature>
<name>A0A4R2J242_9ACTN</name>
<dbReference type="InterPro" id="IPR020846">
    <property type="entry name" value="MFS_dom"/>
</dbReference>
<feature type="transmembrane region" description="Helical" evidence="11">
    <location>
        <begin position="270"/>
        <end position="289"/>
    </location>
</feature>
<comment type="subcellular location">
    <subcellularLocation>
        <location evidence="1">Cell membrane</location>
        <topology evidence="1">Multi-pass membrane protein</topology>
    </subcellularLocation>
</comment>
<keyword evidence="14" id="KW-1185">Reference proteome</keyword>
<evidence type="ECO:0000256" key="3">
    <source>
        <dbReference type="ARBA" id="ARBA00022448"/>
    </source>
</evidence>
<evidence type="ECO:0000256" key="10">
    <source>
        <dbReference type="ARBA" id="ARBA00039918"/>
    </source>
</evidence>
<dbReference type="Pfam" id="PF07690">
    <property type="entry name" value="MFS_1"/>
    <property type="match status" value="1"/>
</dbReference>
<feature type="transmembrane region" description="Helical" evidence="11">
    <location>
        <begin position="184"/>
        <end position="201"/>
    </location>
</feature>
<dbReference type="Proteomes" id="UP000295573">
    <property type="component" value="Unassembled WGS sequence"/>
</dbReference>
<evidence type="ECO:0000256" key="1">
    <source>
        <dbReference type="ARBA" id="ARBA00004651"/>
    </source>
</evidence>
<sequence>MTTQGKPRKAAVAAWIGSALEYYDFFIYGTAAALVFGKIFFPSSSPATGTLLALATFGVGYLARPVGAFVLGHIGDKFGRKQVLVATLVMMGASTFLVGCLPTYDDVGVLAPILLVLLRLLQGFSVSGEQAGANSMTLEHAPPDRRGYYTSFTLNGTQAGQIIATAVFLPIAALPEEDLLSWGWRVPFWCSIVVAAVGLVIRRTLEETPHFEQEVASDSVAKLPLAVLFQDHWRAVVRVIAAAVIASVSTIFTVHALSYAVNTMDLNRSAMLWVGVLANVAGVITIPLWATLSDRIGRKPVFIGGSIGSAVLMFAYLWAISTGSYPLIFALGIITFGVVYCATGAVWPSFYGEMFPTRVRLSGMAIGTQIGFAIGGFAPMIATAVAGAGKGSWFGVSVVTAIFCLINIAAVATAKETYKVRTEHLGRRAEVRV</sequence>